<sequence length="206" mass="22790">MGSATKIRSGRQKGTHAGVLFGYARVSTEDQKLDLQIDALIKAGCQRIFEDKASGARAERPGLVQALSHLRPGDTLVVWKLDRLGRTTHQLVGLLEQFEHDGIRLKSLQDGIDPSTAMGRAMLQIGAVFAEMERNLIRERTKAGLASARARGRLGGRKPKLGRSALDTAKRLMRDPDLTMQDIAHRLSVDRSTLYRALERERATNP</sequence>
<protein>
    <recommendedName>
        <fullName evidence="5">Resolvase/invertase-type recombinase catalytic domain-containing protein</fullName>
    </recommendedName>
</protein>
<keyword evidence="4" id="KW-0233">DNA recombination</keyword>
<dbReference type="SUPFAM" id="SSF53041">
    <property type="entry name" value="Resolvase-like"/>
    <property type="match status" value="1"/>
</dbReference>
<evidence type="ECO:0000313" key="6">
    <source>
        <dbReference type="EMBL" id="KKN78200.1"/>
    </source>
</evidence>
<dbReference type="PANTHER" id="PTHR30461">
    <property type="entry name" value="DNA-INVERTASE FROM LAMBDOID PROPHAGE"/>
    <property type="match status" value="1"/>
</dbReference>
<dbReference type="InterPro" id="IPR006120">
    <property type="entry name" value="Resolvase_HTH_dom"/>
</dbReference>
<dbReference type="PANTHER" id="PTHR30461:SF2">
    <property type="entry name" value="SERINE RECOMBINASE PINE-RELATED"/>
    <property type="match status" value="1"/>
</dbReference>
<dbReference type="Pfam" id="PF02796">
    <property type="entry name" value="HTH_7"/>
    <property type="match status" value="1"/>
</dbReference>
<dbReference type="InterPro" id="IPR006118">
    <property type="entry name" value="Recombinase_CS"/>
</dbReference>
<evidence type="ECO:0000256" key="4">
    <source>
        <dbReference type="ARBA" id="ARBA00023172"/>
    </source>
</evidence>
<name>A0A0F9TAF1_9ZZZZ</name>
<dbReference type="SMART" id="SM00857">
    <property type="entry name" value="Resolvase"/>
    <property type="match status" value="1"/>
</dbReference>
<dbReference type="AlphaFoldDB" id="A0A0F9TAF1"/>
<evidence type="ECO:0000259" key="5">
    <source>
        <dbReference type="PROSITE" id="PS51736"/>
    </source>
</evidence>
<dbReference type="PROSITE" id="PS00397">
    <property type="entry name" value="RECOMBINASES_1"/>
    <property type="match status" value="1"/>
</dbReference>
<dbReference type="GO" id="GO:0000150">
    <property type="term" value="F:DNA strand exchange activity"/>
    <property type="evidence" value="ECO:0007669"/>
    <property type="project" value="InterPro"/>
</dbReference>
<feature type="domain" description="Resolvase/invertase-type recombinase catalytic" evidence="5">
    <location>
        <begin position="19"/>
        <end position="152"/>
    </location>
</feature>
<evidence type="ECO:0000256" key="2">
    <source>
        <dbReference type="ARBA" id="ARBA00022908"/>
    </source>
</evidence>
<reference evidence="6" key="1">
    <citation type="journal article" date="2015" name="Nature">
        <title>Complex archaea that bridge the gap between prokaryotes and eukaryotes.</title>
        <authorList>
            <person name="Spang A."/>
            <person name="Saw J.H."/>
            <person name="Jorgensen S.L."/>
            <person name="Zaremba-Niedzwiedzka K."/>
            <person name="Martijn J."/>
            <person name="Lind A.E."/>
            <person name="van Eijk R."/>
            <person name="Schleper C."/>
            <person name="Guy L."/>
            <person name="Ettema T.J."/>
        </authorList>
    </citation>
    <scope>NUCLEOTIDE SEQUENCE</scope>
</reference>
<dbReference type="GO" id="GO:0003677">
    <property type="term" value="F:DNA binding"/>
    <property type="evidence" value="ECO:0007669"/>
    <property type="project" value="UniProtKB-KW"/>
</dbReference>
<evidence type="ECO:0000256" key="1">
    <source>
        <dbReference type="ARBA" id="ARBA00009913"/>
    </source>
</evidence>
<dbReference type="GO" id="GO:0015074">
    <property type="term" value="P:DNA integration"/>
    <property type="evidence" value="ECO:0007669"/>
    <property type="project" value="UniProtKB-KW"/>
</dbReference>
<dbReference type="PROSITE" id="PS00398">
    <property type="entry name" value="RECOMBINASES_2"/>
    <property type="match status" value="1"/>
</dbReference>
<comment type="similarity">
    <text evidence="1">Belongs to the site-specific recombinase resolvase family.</text>
</comment>
<dbReference type="SUPFAM" id="SSF46689">
    <property type="entry name" value="Homeodomain-like"/>
    <property type="match status" value="1"/>
</dbReference>
<evidence type="ECO:0000256" key="3">
    <source>
        <dbReference type="ARBA" id="ARBA00023125"/>
    </source>
</evidence>
<dbReference type="InterPro" id="IPR050639">
    <property type="entry name" value="SSR_resolvase"/>
</dbReference>
<dbReference type="FunFam" id="3.40.50.1390:FF:000001">
    <property type="entry name" value="DNA recombinase"/>
    <property type="match status" value="1"/>
</dbReference>
<keyword evidence="2" id="KW-0229">DNA integration</keyword>
<dbReference type="EMBL" id="LAZR01000267">
    <property type="protein sequence ID" value="KKN78200.1"/>
    <property type="molecule type" value="Genomic_DNA"/>
</dbReference>
<dbReference type="InterPro" id="IPR006119">
    <property type="entry name" value="Resolv_N"/>
</dbReference>
<dbReference type="PROSITE" id="PS51736">
    <property type="entry name" value="RECOMBINASES_3"/>
    <property type="match status" value="1"/>
</dbReference>
<dbReference type="CDD" id="cd03768">
    <property type="entry name" value="SR_ResInv"/>
    <property type="match status" value="1"/>
</dbReference>
<organism evidence="6">
    <name type="scientific">marine sediment metagenome</name>
    <dbReference type="NCBI Taxonomy" id="412755"/>
    <lineage>
        <taxon>unclassified sequences</taxon>
        <taxon>metagenomes</taxon>
        <taxon>ecological metagenomes</taxon>
    </lineage>
</organism>
<dbReference type="Pfam" id="PF00239">
    <property type="entry name" value="Resolvase"/>
    <property type="match status" value="1"/>
</dbReference>
<gene>
    <name evidence="6" type="ORF">LCGC14_0353010</name>
</gene>
<dbReference type="Gene3D" id="1.10.10.60">
    <property type="entry name" value="Homeodomain-like"/>
    <property type="match status" value="1"/>
</dbReference>
<dbReference type="InterPro" id="IPR009057">
    <property type="entry name" value="Homeodomain-like_sf"/>
</dbReference>
<dbReference type="Gene3D" id="3.40.50.1390">
    <property type="entry name" value="Resolvase, N-terminal catalytic domain"/>
    <property type="match status" value="1"/>
</dbReference>
<keyword evidence="3" id="KW-0238">DNA-binding</keyword>
<comment type="caution">
    <text evidence="6">The sequence shown here is derived from an EMBL/GenBank/DDBJ whole genome shotgun (WGS) entry which is preliminary data.</text>
</comment>
<dbReference type="InterPro" id="IPR036162">
    <property type="entry name" value="Resolvase-like_N_sf"/>
</dbReference>
<proteinExistence type="inferred from homology"/>
<accession>A0A0F9TAF1</accession>